<accession>A0A168E0G8</accession>
<protein>
    <recommendedName>
        <fullName evidence="3">Tubulin-specific chaperone A</fullName>
    </recommendedName>
</protein>
<dbReference type="GO" id="GO:0048487">
    <property type="term" value="F:beta-tubulin binding"/>
    <property type="evidence" value="ECO:0007669"/>
    <property type="project" value="InterPro"/>
</dbReference>
<dbReference type="Gene3D" id="1.20.58.90">
    <property type="match status" value="1"/>
</dbReference>
<dbReference type="Proteomes" id="UP000076744">
    <property type="component" value="Unassembled WGS sequence"/>
</dbReference>
<evidence type="ECO:0000313" key="6">
    <source>
        <dbReference type="Proteomes" id="UP000076744"/>
    </source>
</evidence>
<sequence>MPAPSPLAITTSSVQRLLKEEASYHKELAEQQKTVQDLEAKLKAGGADDDGNEAFMLKQQQTAIEQTKAVFGPLKQRIADAVAKLEDQLQAAEQQAAAPEGEVAHARTVLAQAKAVAVAA</sequence>
<evidence type="ECO:0000256" key="3">
    <source>
        <dbReference type="RuleBase" id="RU364030"/>
    </source>
</evidence>
<keyword evidence="3" id="KW-0206">Cytoskeleton</keyword>
<gene>
    <name evidence="5" type="ORF">ISF_00131</name>
</gene>
<keyword evidence="3" id="KW-0493">Microtubule</keyword>
<dbReference type="InterPro" id="IPR036126">
    <property type="entry name" value="TBCA_sf"/>
</dbReference>
<comment type="subcellular location">
    <subcellularLocation>
        <location evidence="3">Cytoplasm</location>
        <location evidence="3">Cytoskeleton</location>
    </subcellularLocation>
</comment>
<name>A0A168E0G8_CORFA</name>
<comment type="similarity">
    <text evidence="1 3">Belongs to the TBCA family.</text>
</comment>
<reference evidence="5 6" key="1">
    <citation type="journal article" date="2016" name="Genome Biol. Evol.">
        <title>Divergent and convergent evolution of fungal pathogenicity.</title>
        <authorList>
            <person name="Shang Y."/>
            <person name="Xiao G."/>
            <person name="Zheng P."/>
            <person name="Cen K."/>
            <person name="Zhan S."/>
            <person name="Wang C."/>
        </authorList>
    </citation>
    <scope>NUCLEOTIDE SEQUENCE [LARGE SCALE GENOMIC DNA]</scope>
    <source>
        <strain evidence="5 6">ARSEF 2679</strain>
    </source>
</reference>
<proteinExistence type="inferred from homology"/>
<dbReference type="PANTHER" id="PTHR21500">
    <property type="entry name" value="TUBULIN-SPECIFIC CHAPERONE A"/>
    <property type="match status" value="1"/>
</dbReference>
<dbReference type="GO" id="GO:0007023">
    <property type="term" value="P:post-chaperonin tubulin folding pathway"/>
    <property type="evidence" value="ECO:0007669"/>
    <property type="project" value="UniProtKB-UniRule"/>
</dbReference>
<dbReference type="EMBL" id="AZHB01000001">
    <property type="protein sequence ID" value="OAA73230.1"/>
    <property type="molecule type" value="Genomic_DNA"/>
</dbReference>
<dbReference type="GO" id="GO:0007021">
    <property type="term" value="P:tubulin complex assembly"/>
    <property type="evidence" value="ECO:0007669"/>
    <property type="project" value="UniProtKB-UniRule"/>
</dbReference>
<evidence type="ECO:0000256" key="4">
    <source>
        <dbReference type="SAM" id="Coils"/>
    </source>
</evidence>
<evidence type="ECO:0000313" key="5">
    <source>
        <dbReference type="EMBL" id="OAA73230.1"/>
    </source>
</evidence>
<comment type="subunit">
    <text evidence="3">Supercomplex made of cofactors A to E. Cofactors A and D function by capturing and stabilizing tubulin in a quasi-native conformation. Cofactor E binds to the cofactor D-tubulin complex; interaction with cofactor C then causes the release of tubulin polypeptides that are committed to the native state.</text>
</comment>
<dbReference type="AlphaFoldDB" id="A0A168E0G8"/>
<dbReference type="STRING" id="1081104.A0A168E0G8"/>
<dbReference type="InterPro" id="IPR004226">
    <property type="entry name" value="TBCA"/>
</dbReference>
<organism evidence="5 6">
    <name type="scientific">Cordyceps fumosorosea (strain ARSEF 2679)</name>
    <name type="common">Isaria fumosorosea</name>
    <dbReference type="NCBI Taxonomy" id="1081104"/>
    <lineage>
        <taxon>Eukaryota</taxon>
        <taxon>Fungi</taxon>
        <taxon>Dikarya</taxon>
        <taxon>Ascomycota</taxon>
        <taxon>Pezizomycotina</taxon>
        <taxon>Sordariomycetes</taxon>
        <taxon>Hypocreomycetidae</taxon>
        <taxon>Hypocreales</taxon>
        <taxon>Cordycipitaceae</taxon>
        <taxon>Cordyceps</taxon>
    </lineage>
</organism>
<keyword evidence="4" id="KW-0175">Coiled coil</keyword>
<dbReference type="PANTHER" id="PTHR21500:SF0">
    <property type="entry name" value="TUBULIN-SPECIFIC CHAPERONE A"/>
    <property type="match status" value="1"/>
</dbReference>
<keyword evidence="6" id="KW-1185">Reference proteome</keyword>
<dbReference type="Pfam" id="PF02970">
    <property type="entry name" value="TBCA"/>
    <property type="match status" value="1"/>
</dbReference>
<feature type="coiled-coil region" evidence="4">
    <location>
        <begin position="75"/>
        <end position="102"/>
    </location>
</feature>
<feature type="coiled-coil region" evidence="4">
    <location>
        <begin position="14"/>
        <end position="41"/>
    </location>
</feature>
<evidence type="ECO:0000256" key="2">
    <source>
        <dbReference type="ARBA" id="ARBA00023186"/>
    </source>
</evidence>
<dbReference type="OrthoDB" id="296187at2759"/>
<dbReference type="SUPFAM" id="SSF46988">
    <property type="entry name" value="Tubulin chaperone cofactor A"/>
    <property type="match status" value="1"/>
</dbReference>
<dbReference type="GO" id="GO:0005874">
    <property type="term" value="C:microtubule"/>
    <property type="evidence" value="ECO:0007669"/>
    <property type="project" value="UniProtKB-KW"/>
</dbReference>
<comment type="caution">
    <text evidence="5">The sequence shown here is derived from an EMBL/GenBank/DDBJ whole genome shotgun (WGS) entry which is preliminary data.</text>
</comment>
<dbReference type="GeneID" id="30016423"/>
<keyword evidence="2 3" id="KW-0143">Chaperone</keyword>
<keyword evidence="3" id="KW-0963">Cytoplasm</keyword>
<evidence type="ECO:0000256" key="1">
    <source>
        <dbReference type="ARBA" id="ARBA00006806"/>
    </source>
</evidence>
<dbReference type="GO" id="GO:0005829">
    <property type="term" value="C:cytosol"/>
    <property type="evidence" value="ECO:0007669"/>
    <property type="project" value="TreeGrafter"/>
</dbReference>
<dbReference type="RefSeq" id="XP_018708188.1">
    <property type="nucleotide sequence ID" value="XM_018843738.1"/>
</dbReference>